<keyword evidence="2" id="KW-1185">Reference proteome</keyword>
<dbReference type="RefSeq" id="WP_167976240.1">
    <property type="nucleotide sequence ID" value="NZ_VSRL01000088.1"/>
</dbReference>
<dbReference type="EMBL" id="VSRL01000088">
    <property type="protein sequence ID" value="NKE59581.1"/>
    <property type="molecule type" value="Genomic_DNA"/>
</dbReference>
<evidence type="ECO:0000313" key="1">
    <source>
        <dbReference type="EMBL" id="NKE59581.1"/>
    </source>
</evidence>
<evidence type="ECO:0000313" key="2">
    <source>
        <dbReference type="Proteomes" id="UP001515943"/>
    </source>
</evidence>
<comment type="caution">
    <text evidence="1">The sequence shown here is derived from an EMBL/GenBank/DDBJ whole genome shotgun (WGS) entry which is preliminary data.</text>
</comment>
<name>A0ABX1FLW9_9PSEU</name>
<sequence>MNGPEHYAAAQEFLAAAKADDIEPGEAAEVSNLAIAQVHATLALAAATAMAGSIITARGTVTAALPSADVKAWQAVAGVSSQASGEQA</sequence>
<dbReference type="Proteomes" id="UP001515943">
    <property type="component" value="Unassembled WGS sequence"/>
</dbReference>
<proteinExistence type="predicted"/>
<organism evidence="1 2">
    <name type="scientific">Lentzea indica</name>
    <dbReference type="NCBI Taxonomy" id="2604800"/>
    <lineage>
        <taxon>Bacteria</taxon>
        <taxon>Bacillati</taxon>
        <taxon>Actinomycetota</taxon>
        <taxon>Actinomycetes</taxon>
        <taxon>Pseudonocardiales</taxon>
        <taxon>Pseudonocardiaceae</taxon>
        <taxon>Lentzea</taxon>
    </lineage>
</organism>
<protein>
    <submittedName>
        <fullName evidence="1">Uncharacterized protein</fullName>
    </submittedName>
</protein>
<reference evidence="1 2" key="1">
    <citation type="submission" date="2019-08" db="EMBL/GenBank/DDBJ databases">
        <title>Lentzea from Indian Himalayas.</title>
        <authorList>
            <person name="Mandal S."/>
            <person name="Mallick Gupta A."/>
            <person name="Maiti P.K."/>
            <person name="Sarkar J."/>
            <person name="Mandal S."/>
        </authorList>
    </citation>
    <scope>NUCLEOTIDE SEQUENCE [LARGE SCALE GENOMIC DNA]</scope>
    <source>
        <strain evidence="1 2">PSKA42</strain>
    </source>
</reference>
<accession>A0ABX1FLW9</accession>
<gene>
    <name evidence="1" type="ORF">FXN61_23335</name>
</gene>